<protein>
    <submittedName>
        <fullName evidence="4">Polysaccharide biosynthesis protein</fullName>
    </submittedName>
</protein>
<dbReference type="SUPFAM" id="SSF51735">
    <property type="entry name" value="NAD(P)-binding Rossmann-fold domains"/>
    <property type="match status" value="1"/>
</dbReference>
<reference evidence="4 5" key="1">
    <citation type="submission" date="2020-05" db="EMBL/GenBank/DDBJ databases">
        <authorList>
            <person name="Niu N."/>
        </authorList>
    </citation>
    <scope>NUCLEOTIDE SEQUENCE [LARGE SCALE GENOMIC DNA]</scope>
    <source>
        <strain evidence="4 5">3340-03</strain>
    </source>
</reference>
<keyword evidence="2" id="KW-0812">Transmembrane</keyword>
<keyword evidence="2" id="KW-1133">Transmembrane helix</keyword>
<evidence type="ECO:0000313" key="4">
    <source>
        <dbReference type="EMBL" id="NOL50822.1"/>
    </source>
</evidence>
<dbReference type="InterPro" id="IPR051203">
    <property type="entry name" value="Polysaccharide_Synthase-Rel"/>
</dbReference>
<evidence type="ECO:0000256" key="2">
    <source>
        <dbReference type="SAM" id="Phobius"/>
    </source>
</evidence>
<dbReference type="Proteomes" id="UP000537862">
    <property type="component" value="Unassembled WGS sequence"/>
</dbReference>
<evidence type="ECO:0000259" key="3">
    <source>
        <dbReference type="Pfam" id="PF02719"/>
    </source>
</evidence>
<dbReference type="InterPro" id="IPR003869">
    <property type="entry name" value="Polysac_CapD-like"/>
</dbReference>
<feature type="transmembrane region" description="Helical" evidence="2">
    <location>
        <begin position="111"/>
        <end position="128"/>
    </location>
</feature>
<comment type="caution">
    <text evidence="4">The sequence shown here is derived from an EMBL/GenBank/DDBJ whole genome shotgun (WGS) entry which is preliminary data.</text>
</comment>
<dbReference type="Pfam" id="PF02719">
    <property type="entry name" value="Polysacc_synt_2"/>
    <property type="match status" value="1"/>
</dbReference>
<dbReference type="SUPFAM" id="SSF53335">
    <property type="entry name" value="S-adenosyl-L-methionine-dependent methyltransferases"/>
    <property type="match status" value="1"/>
</dbReference>
<keyword evidence="5" id="KW-1185">Reference proteome</keyword>
<evidence type="ECO:0000313" key="5">
    <source>
        <dbReference type="Proteomes" id="UP000537862"/>
    </source>
</evidence>
<organism evidence="4 5">
    <name type="scientific">Pelistega suis</name>
    <dbReference type="NCBI Taxonomy" id="1631957"/>
    <lineage>
        <taxon>Bacteria</taxon>
        <taxon>Pseudomonadati</taxon>
        <taxon>Pseudomonadota</taxon>
        <taxon>Betaproteobacteria</taxon>
        <taxon>Burkholderiales</taxon>
        <taxon>Alcaligenaceae</taxon>
        <taxon>Pelistega</taxon>
    </lineage>
</organism>
<name>A0A849P4T3_9BURK</name>
<dbReference type="CDD" id="cd05237">
    <property type="entry name" value="UDP_invert_4-6DH_SDR_e"/>
    <property type="match status" value="1"/>
</dbReference>
<feature type="transmembrane region" description="Helical" evidence="2">
    <location>
        <begin position="44"/>
        <end position="60"/>
    </location>
</feature>
<dbReference type="PANTHER" id="PTHR43318">
    <property type="entry name" value="UDP-N-ACETYLGLUCOSAMINE 4,6-DEHYDRATASE"/>
    <property type="match status" value="1"/>
</dbReference>
<evidence type="ECO:0000256" key="1">
    <source>
        <dbReference type="ARBA" id="ARBA00007430"/>
    </source>
</evidence>
<feature type="transmembrane region" description="Helical" evidence="2">
    <location>
        <begin position="12"/>
        <end position="32"/>
    </location>
</feature>
<accession>A0A849P4T3</accession>
<dbReference type="RefSeq" id="WP_171679509.1">
    <property type="nucleotide sequence ID" value="NZ_JABGBN010000001.1"/>
</dbReference>
<proteinExistence type="inferred from homology"/>
<keyword evidence="2" id="KW-0472">Membrane</keyword>
<feature type="transmembrane region" description="Helical" evidence="2">
    <location>
        <begin position="81"/>
        <end position="99"/>
    </location>
</feature>
<feature type="domain" description="Polysaccharide biosynthesis protein CapD-like" evidence="3">
    <location>
        <begin position="285"/>
        <end position="569"/>
    </location>
</feature>
<dbReference type="PANTHER" id="PTHR43318:SF1">
    <property type="entry name" value="POLYSACCHARIDE BIOSYNTHESIS PROTEIN EPSC-RELATED"/>
    <property type="match status" value="1"/>
</dbReference>
<gene>
    <name evidence="4" type="ORF">HKX39_01335</name>
</gene>
<dbReference type="InterPro" id="IPR036291">
    <property type="entry name" value="NAD(P)-bd_dom_sf"/>
</dbReference>
<sequence length="614" mass="68914">MAFNRKFRSTLIFIYDLLAVLVAWIGAYLLRFNFDVSAVLSHNPITWMLFVLLVTQYFACRMVKLYRGMWVFASILDLLRVFKAILISFFVLLALAAFVRNDDIIPRSIVVLYPVLLLFLMGGARFTWRIYKEYLKYGRGVGKGKPVVVIGAGTAGAMLIRELDRTQEWNVVAILDDDRTKWGLEILGCRVVGAVCELPHVLSDYNAQHVIMAMPTAPADVLQSIAKMASEAKASVFTVPGLAELMSGRVAVNIMRPVKIEDLLGREPVRINSEHVEQMLSEKTVLVTGAGGSIGSELCRQISRFNPKRIVLVETSEFALYMIEQWFRDHHPEIHIEPLTGDVKDAVRMNDIFATWQPQIVFHAAAFKHVPLMEVGNAWQAVRNNSGGTLTVAEAAVKHGAQRFVLISTDKAVNPTNVMGATKRLAEMLCELMQKQYGDKTIFNMVRFGNVLGSTGSVIPKFKEQIARGGPITVTHPEINRYFMSIPEAAQLVLQAASMGQGGDVFVLDMGEPVKIVDLARNMIRLSGFTEDQIRIEYTGLRPGEKLYEELLADAEETRDTPHPKLRIARSRDVDDNLLTEFKEWISTEVVSDNDVRTCLKKWIPEYTAMNISQ</sequence>
<dbReference type="Pfam" id="PF13727">
    <property type="entry name" value="CoA_binding_3"/>
    <property type="match status" value="1"/>
</dbReference>
<dbReference type="Gene3D" id="3.40.50.720">
    <property type="entry name" value="NAD(P)-binding Rossmann-like Domain"/>
    <property type="match status" value="2"/>
</dbReference>
<dbReference type="EMBL" id="JABGBN010000001">
    <property type="protein sequence ID" value="NOL50822.1"/>
    <property type="molecule type" value="Genomic_DNA"/>
</dbReference>
<comment type="similarity">
    <text evidence="1">Belongs to the polysaccharide synthase family.</text>
</comment>
<dbReference type="AlphaFoldDB" id="A0A849P4T3"/>
<dbReference type="InterPro" id="IPR029063">
    <property type="entry name" value="SAM-dependent_MTases_sf"/>
</dbReference>